<evidence type="ECO:0000256" key="1">
    <source>
        <dbReference type="SAM" id="SignalP"/>
    </source>
</evidence>
<dbReference type="EMBL" id="PUGF01000006">
    <property type="protein sequence ID" value="PRC93743.1"/>
    <property type="molecule type" value="Genomic_DNA"/>
</dbReference>
<gene>
    <name evidence="2" type="ORF">S2091_1744</name>
</gene>
<dbReference type="AlphaFoldDB" id="A0A2S9H1C3"/>
<sequence>MKKWFWMLSVLIAHTVLADEPVLSLNAGTTGFGVQMGYAFHSDLQARLGVNLLDVNTNRTPSDINYDLKLKLRTLDMLLDWYPLQGAFHLSGGVMLNGNKFTGVAQADGNQNYVIQGDVYNAAEAGAINAKIDYRTVAPYLGVGWDTAHVQQKGWGFNADLGVMFQGSANTSITNTGCTLGVVGGVNLCQNLDNDLAGERNTVEDKANKLRYLPVLRAGINYKF</sequence>
<dbReference type="OrthoDB" id="517121at2"/>
<reference evidence="2 3" key="1">
    <citation type="submission" date="2018-02" db="EMBL/GenBank/DDBJ databases">
        <title>Solimicrobium silvestre gen. nov., sp. nov., isolated from alpine forest soil.</title>
        <authorList>
            <person name="Margesin R."/>
            <person name="Albuquerque L."/>
            <person name="Zhang D.-C."/>
            <person name="Froufe H.J.C."/>
            <person name="Severino R."/>
            <person name="Roxo I."/>
            <person name="Egas C."/>
            <person name="Da Costa M.S."/>
        </authorList>
    </citation>
    <scope>NUCLEOTIDE SEQUENCE [LARGE SCALE GENOMIC DNA]</scope>
    <source>
        <strain evidence="2 3">S20-91</strain>
    </source>
</reference>
<evidence type="ECO:0000313" key="3">
    <source>
        <dbReference type="Proteomes" id="UP000237839"/>
    </source>
</evidence>
<protein>
    <submittedName>
        <fullName evidence="2">Outer membrane insertion C-terminal signal</fullName>
    </submittedName>
</protein>
<dbReference type="Gene3D" id="2.40.160.170">
    <property type="match status" value="1"/>
</dbReference>
<comment type="caution">
    <text evidence="2">The sequence shown here is derived from an EMBL/GenBank/DDBJ whole genome shotgun (WGS) entry which is preliminary data.</text>
</comment>
<feature type="signal peptide" evidence="1">
    <location>
        <begin position="1"/>
        <end position="18"/>
    </location>
</feature>
<dbReference type="Proteomes" id="UP000237839">
    <property type="component" value="Unassembled WGS sequence"/>
</dbReference>
<keyword evidence="3" id="KW-1185">Reference proteome</keyword>
<evidence type="ECO:0000313" key="2">
    <source>
        <dbReference type="EMBL" id="PRC93743.1"/>
    </source>
</evidence>
<name>A0A2S9H1C3_9BURK</name>
<proteinExistence type="predicted"/>
<dbReference type="RefSeq" id="WP_105531397.1">
    <property type="nucleotide sequence ID" value="NZ_PUGF01000006.1"/>
</dbReference>
<organism evidence="2 3">
    <name type="scientific">Solimicrobium silvestre</name>
    <dbReference type="NCBI Taxonomy" id="2099400"/>
    <lineage>
        <taxon>Bacteria</taxon>
        <taxon>Pseudomonadati</taxon>
        <taxon>Pseudomonadota</taxon>
        <taxon>Betaproteobacteria</taxon>
        <taxon>Burkholderiales</taxon>
        <taxon>Oxalobacteraceae</taxon>
        <taxon>Solimicrobium</taxon>
    </lineage>
</organism>
<keyword evidence="1" id="KW-0732">Signal</keyword>
<accession>A0A2S9H1C3</accession>
<feature type="chain" id="PRO_5015717730" evidence="1">
    <location>
        <begin position="19"/>
        <end position="224"/>
    </location>
</feature>